<evidence type="ECO:0000256" key="1">
    <source>
        <dbReference type="ARBA" id="ARBA00022679"/>
    </source>
</evidence>
<dbReference type="GO" id="GO:0016746">
    <property type="term" value="F:acyltransferase activity"/>
    <property type="evidence" value="ECO:0007669"/>
    <property type="project" value="UniProtKB-KW"/>
</dbReference>
<dbReference type="SUPFAM" id="SSF55729">
    <property type="entry name" value="Acyl-CoA N-acyltransferases (Nat)"/>
    <property type="match status" value="1"/>
</dbReference>
<gene>
    <name evidence="4" type="ORF">ACFO0S_11140</name>
</gene>
<keyword evidence="5" id="KW-1185">Reference proteome</keyword>
<feature type="domain" description="N-acetyltransferase" evidence="3">
    <location>
        <begin position="5"/>
        <end position="134"/>
    </location>
</feature>
<evidence type="ECO:0000259" key="3">
    <source>
        <dbReference type="PROSITE" id="PS51186"/>
    </source>
</evidence>
<reference evidence="5" key="1">
    <citation type="journal article" date="2019" name="Int. J. Syst. Evol. Microbiol.">
        <title>The Global Catalogue of Microorganisms (GCM) 10K type strain sequencing project: providing services to taxonomists for standard genome sequencing and annotation.</title>
        <authorList>
            <consortium name="The Broad Institute Genomics Platform"/>
            <consortium name="The Broad Institute Genome Sequencing Center for Infectious Disease"/>
            <person name="Wu L."/>
            <person name="Ma J."/>
        </authorList>
    </citation>
    <scope>NUCLEOTIDE SEQUENCE [LARGE SCALE GENOMIC DNA]</scope>
    <source>
        <strain evidence="5">CCUG 50353</strain>
    </source>
</reference>
<dbReference type="PANTHER" id="PTHR43626:SF4">
    <property type="entry name" value="GCN5-RELATED N-ACETYLTRANSFERASE 2, CHLOROPLASTIC"/>
    <property type="match status" value="1"/>
</dbReference>
<keyword evidence="1 4" id="KW-0808">Transferase</keyword>
<accession>A0ABV8UWB7</accession>
<dbReference type="InterPro" id="IPR016181">
    <property type="entry name" value="Acyl_CoA_acyltransferase"/>
</dbReference>
<dbReference type="InterPro" id="IPR000182">
    <property type="entry name" value="GNAT_dom"/>
</dbReference>
<organism evidence="4 5">
    <name type="scientific">Chryseomicrobium palamuruense</name>
    <dbReference type="NCBI Taxonomy" id="682973"/>
    <lineage>
        <taxon>Bacteria</taxon>
        <taxon>Bacillati</taxon>
        <taxon>Bacillota</taxon>
        <taxon>Bacilli</taxon>
        <taxon>Bacillales</taxon>
        <taxon>Caryophanaceae</taxon>
        <taxon>Chryseomicrobium</taxon>
    </lineage>
</organism>
<name>A0ABV8UWB7_9BACL</name>
<protein>
    <submittedName>
        <fullName evidence="4">GNAT family N-acetyltransferase</fullName>
        <ecNumber evidence="4">2.3.-.-</ecNumber>
    </submittedName>
</protein>
<dbReference type="Pfam" id="PF00583">
    <property type="entry name" value="Acetyltransf_1"/>
    <property type="match status" value="1"/>
</dbReference>
<dbReference type="InterPro" id="IPR045039">
    <property type="entry name" value="NSI-like"/>
</dbReference>
<keyword evidence="2 4" id="KW-0012">Acyltransferase</keyword>
<dbReference type="RefSeq" id="WP_378142139.1">
    <property type="nucleotide sequence ID" value="NZ_JBHSEF010000023.1"/>
</dbReference>
<dbReference type="EMBL" id="JBHSEF010000023">
    <property type="protein sequence ID" value="MFC4355607.1"/>
    <property type="molecule type" value="Genomic_DNA"/>
</dbReference>
<proteinExistence type="predicted"/>
<evidence type="ECO:0000256" key="2">
    <source>
        <dbReference type="ARBA" id="ARBA00023315"/>
    </source>
</evidence>
<dbReference type="PROSITE" id="PS51186">
    <property type="entry name" value="GNAT"/>
    <property type="match status" value="1"/>
</dbReference>
<dbReference type="PANTHER" id="PTHR43626">
    <property type="entry name" value="ACYL-COA N-ACYLTRANSFERASE"/>
    <property type="match status" value="1"/>
</dbReference>
<evidence type="ECO:0000313" key="4">
    <source>
        <dbReference type="EMBL" id="MFC4355607.1"/>
    </source>
</evidence>
<dbReference type="EC" id="2.3.-.-" evidence="4"/>
<dbReference type="Proteomes" id="UP001595733">
    <property type="component" value="Unassembled WGS sequence"/>
</dbReference>
<dbReference type="Gene3D" id="3.40.630.30">
    <property type="match status" value="1"/>
</dbReference>
<sequence length="134" mass="15173">MHYQNTVDDITPAQLTEFFDGWPNPPSPETHLKLLKNSSHVVVAIEPETNRVIGFITAVSDGVLSAYIPFLEVVPSYKGQGIGTELVKRMFAELRHLYMIDLACDDDLVAYYEKFGMVRGNSMIFRNYDRQAGE</sequence>
<comment type="caution">
    <text evidence="4">The sequence shown here is derived from an EMBL/GenBank/DDBJ whole genome shotgun (WGS) entry which is preliminary data.</text>
</comment>
<evidence type="ECO:0000313" key="5">
    <source>
        <dbReference type="Proteomes" id="UP001595733"/>
    </source>
</evidence>
<dbReference type="CDD" id="cd04301">
    <property type="entry name" value="NAT_SF"/>
    <property type="match status" value="1"/>
</dbReference>